<dbReference type="InterPro" id="IPR021109">
    <property type="entry name" value="Peptidase_aspartic_dom_sf"/>
</dbReference>
<feature type="region of interest" description="Disordered" evidence="10">
    <location>
        <begin position="63"/>
        <end position="202"/>
    </location>
</feature>
<proteinExistence type="predicted"/>
<sequence length="1172" mass="132895">MNEPGHTSEAESGGNYSETVAENHQHTVPSEQAIRDYEALIDIMYNEERMKAVEEIEGYYQEMKRRGRAQKKAQEEKAKVPKARPSLGVSFKDLEGEKTPKKTTHTVTATPAKPNATRGMPTGGYLHQKLNDKDRNAKENKGPGGSGNPGEPDDEDGSDDDRQGGGGGGGGGGDDSNDESDSESSDSESSSDEDPTKMTPEELKRLQKKLKKKLKDKKHKERLRKLQLSGFKTKLPATYTGTQDYDIFEQFVYEVETWVEDTGFKEKDAIRHVKGFLKDKAATFYMDHVAPEITTYTMKKLFQELFEYCFPPDVKARLRRRFMSLNQSDRGFKDFTRQLKKFQRRLVDINDELIAQRMWEGAQHYIRIEWARAGYSPEENTIEEMEESAIRFENAEKLRRTEENRINERRNRNGVNHRGTQQLNRPSEGNRTGHYNPSRGYNNNHKNTSEKKRHSPEKMAELRAAGKCFHCEESGHLGKDCPKRNNARPRGLASSAISFGRIHALEGETRVAQCFSVSFAAANLGIYAIKKKDPDPPMEWNASKPKDKERRVPRPIVIEIYINGHPARALLDSGSHGDFISTTLVDQLKLPKHRLATPVPLQMAVSGSKSSINWDVSTRFQYQGIDETRRFDVMNIESYDLILGTPFIFQYKVTFGLNPPNVHIGSQASVKLEGGTVVTIASMAATMLEEELEGVRQILRDECIDLCKTAAETPLPPYRVINHRIPLIDDNKVLPFRNSKLPEALREQWEAKKKAYVSTGRWRVATGKNACPMLFLTKKGTEGVQLRTVLDKRAINDNTHKMASPLPDNQPLLWRIQSKKYRSLIDGKDAYEQIRVEPEDVHKTIFTTPDGTMVSEVMQQGDTNAGATYQSLMNVLLAEGIGKYWDVFLDDIIVYTDTVEEHVQRMKELFAILRREKLYLSPKKMQFLAKNLHVLGHYIDENGIKMDPDKVDNVMSWKVPTSKDQIQAFLGAVGYLAPNCEGIRIPMGVLAQRAAGTKPWKWDHTAQRAFEEVKATVHKWRDHHRVAINYAKGAPPINLTTDASCTGASGVVSQGEDPHTAPVIAFWSGKFTSAQQNYPVHEMELLAIKESLNKFRHLLLGTRFRIYTDHKSLEHFKTQRNLSGRQMRWSEVFGEFDYEIKYIPGETNKLADALSRVYEGDASGTVRAASEY</sequence>
<feature type="domain" description="CCHC-type" evidence="11">
    <location>
        <begin position="467"/>
        <end position="483"/>
    </location>
</feature>
<evidence type="ECO:0000256" key="8">
    <source>
        <dbReference type="ARBA" id="ARBA00022918"/>
    </source>
</evidence>
<dbReference type="STRING" id="1423351.A0A074RF48"/>
<evidence type="ECO:0000256" key="2">
    <source>
        <dbReference type="ARBA" id="ARBA00022664"/>
    </source>
</evidence>
<dbReference type="PANTHER" id="PTHR37984:SF5">
    <property type="entry name" value="PROTEIN NYNRIN-LIKE"/>
    <property type="match status" value="1"/>
</dbReference>
<feature type="compositionally biased region" description="Polar residues" evidence="10">
    <location>
        <begin position="418"/>
        <end position="446"/>
    </location>
</feature>
<evidence type="ECO:0000256" key="5">
    <source>
        <dbReference type="ARBA" id="ARBA00022722"/>
    </source>
</evidence>
<feature type="region of interest" description="Disordered" evidence="10">
    <location>
        <begin position="402"/>
        <end position="458"/>
    </location>
</feature>
<dbReference type="InterPro" id="IPR043502">
    <property type="entry name" value="DNA/RNA_pol_sf"/>
</dbReference>
<dbReference type="CDD" id="cd09274">
    <property type="entry name" value="RNase_HI_RT_Ty3"/>
    <property type="match status" value="1"/>
</dbReference>
<keyword evidence="9" id="KW-0863">Zinc-finger</keyword>
<evidence type="ECO:0000256" key="7">
    <source>
        <dbReference type="ARBA" id="ARBA00022801"/>
    </source>
</evidence>
<keyword evidence="8" id="KW-0695">RNA-directed DNA polymerase</keyword>
<dbReference type="PROSITE" id="PS50158">
    <property type="entry name" value="ZF_CCHC"/>
    <property type="match status" value="1"/>
</dbReference>
<keyword evidence="5" id="KW-0540">Nuclease</keyword>
<dbReference type="SMART" id="SM00343">
    <property type="entry name" value="ZnF_C2HC"/>
    <property type="match status" value="1"/>
</dbReference>
<dbReference type="EMBL" id="AZST01001849">
    <property type="protein sequence ID" value="KEP45404.1"/>
    <property type="molecule type" value="Genomic_DNA"/>
</dbReference>
<gene>
    <name evidence="12" type="ORF">V565_277680</name>
</gene>
<dbReference type="SUPFAM" id="SSF50630">
    <property type="entry name" value="Acid proteases"/>
    <property type="match status" value="1"/>
</dbReference>
<accession>A0A074RF48</accession>
<dbReference type="GO" id="GO:0004519">
    <property type="term" value="F:endonuclease activity"/>
    <property type="evidence" value="ECO:0007669"/>
    <property type="project" value="UniProtKB-KW"/>
</dbReference>
<keyword evidence="6" id="KW-0255">Endonuclease</keyword>
<evidence type="ECO:0000256" key="10">
    <source>
        <dbReference type="SAM" id="MobiDB-lite"/>
    </source>
</evidence>
<dbReference type="Pfam" id="PF17917">
    <property type="entry name" value="RT_RNaseH"/>
    <property type="match status" value="1"/>
</dbReference>
<dbReference type="Gene3D" id="3.30.70.270">
    <property type="match status" value="2"/>
</dbReference>
<dbReference type="InterPro" id="IPR036875">
    <property type="entry name" value="Znf_CCHC_sf"/>
</dbReference>
<keyword evidence="13" id="KW-1185">Reference proteome</keyword>
<keyword evidence="7" id="KW-0378">Hydrolase</keyword>
<organism evidence="12 13">
    <name type="scientific">Rhizoctonia solani 123E</name>
    <dbReference type="NCBI Taxonomy" id="1423351"/>
    <lineage>
        <taxon>Eukaryota</taxon>
        <taxon>Fungi</taxon>
        <taxon>Dikarya</taxon>
        <taxon>Basidiomycota</taxon>
        <taxon>Agaricomycotina</taxon>
        <taxon>Agaricomycetes</taxon>
        <taxon>Cantharellales</taxon>
        <taxon>Ceratobasidiaceae</taxon>
        <taxon>Rhizoctonia</taxon>
    </lineage>
</organism>
<dbReference type="SUPFAM" id="SSF56672">
    <property type="entry name" value="DNA/RNA polymerases"/>
    <property type="match status" value="1"/>
</dbReference>
<feature type="compositionally biased region" description="Gly residues" evidence="10">
    <location>
        <begin position="164"/>
        <end position="174"/>
    </location>
</feature>
<evidence type="ECO:0000313" key="13">
    <source>
        <dbReference type="Proteomes" id="UP000027456"/>
    </source>
</evidence>
<evidence type="ECO:0000313" key="12">
    <source>
        <dbReference type="EMBL" id="KEP45404.1"/>
    </source>
</evidence>
<dbReference type="GO" id="GO:0006397">
    <property type="term" value="P:mRNA processing"/>
    <property type="evidence" value="ECO:0007669"/>
    <property type="project" value="UniProtKB-KW"/>
</dbReference>
<feature type="compositionally biased region" description="Basic and acidic residues" evidence="10">
    <location>
        <begin position="129"/>
        <end position="141"/>
    </location>
</feature>
<feature type="region of interest" description="Disordered" evidence="10">
    <location>
        <begin position="1"/>
        <end position="33"/>
    </location>
</feature>
<dbReference type="InterPro" id="IPR041373">
    <property type="entry name" value="RT_RNaseH"/>
</dbReference>
<feature type="compositionally biased region" description="Acidic residues" evidence="10">
    <location>
        <begin position="175"/>
        <end position="193"/>
    </location>
</feature>
<dbReference type="Proteomes" id="UP000027456">
    <property type="component" value="Unassembled WGS sequence"/>
</dbReference>
<dbReference type="CDD" id="cd01647">
    <property type="entry name" value="RT_LTR"/>
    <property type="match status" value="1"/>
</dbReference>
<keyword evidence="9" id="KW-0862">Zinc</keyword>
<protein>
    <recommendedName>
        <fullName evidence="1">RNA-directed DNA polymerase</fullName>
        <ecNumber evidence="1">2.7.7.49</ecNumber>
    </recommendedName>
</protein>
<keyword evidence="9" id="KW-0479">Metal-binding</keyword>
<evidence type="ECO:0000256" key="4">
    <source>
        <dbReference type="ARBA" id="ARBA00022695"/>
    </source>
</evidence>
<dbReference type="CDD" id="cd00303">
    <property type="entry name" value="retropepsin_like"/>
    <property type="match status" value="1"/>
</dbReference>
<evidence type="ECO:0000256" key="9">
    <source>
        <dbReference type="PROSITE-ProRule" id="PRU00047"/>
    </source>
</evidence>
<reference evidence="12 13" key="1">
    <citation type="submission" date="2013-12" db="EMBL/GenBank/DDBJ databases">
        <authorList>
            <person name="Cubeta M."/>
            <person name="Pakala S."/>
            <person name="Fedorova N."/>
            <person name="Thomas E."/>
            <person name="Dean R."/>
            <person name="Jabaji S."/>
            <person name="Neate S."/>
            <person name="Toda T."/>
            <person name="Tavantzis S."/>
            <person name="Vilgalys R."/>
            <person name="Bharathan N."/>
            <person name="Pakala S."/>
            <person name="Losada L.S."/>
            <person name="Zafar N."/>
            <person name="Nierman W."/>
        </authorList>
    </citation>
    <scope>NUCLEOTIDE SEQUENCE [LARGE SCALE GENOMIC DNA]</scope>
    <source>
        <strain evidence="12 13">123E</strain>
    </source>
</reference>
<comment type="caution">
    <text evidence="12">The sequence shown here is derived from an EMBL/GenBank/DDBJ whole genome shotgun (WGS) entry which is preliminary data.</text>
</comment>
<dbReference type="GO" id="GO:0003964">
    <property type="term" value="F:RNA-directed DNA polymerase activity"/>
    <property type="evidence" value="ECO:0007669"/>
    <property type="project" value="UniProtKB-KW"/>
</dbReference>
<keyword evidence="2" id="KW-0507">mRNA processing</keyword>
<dbReference type="InterPro" id="IPR000477">
    <property type="entry name" value="RT_dom"/>
</dbReference>
<keyword evidence="4" id="KW-0548">Nucleotidyltransferase</keyword>
<feature type="compositionally biased region" description="Polar residues" evidence="10">
    <location>
        <begin position="14"/>
        <end position="30"/>
    </location>
</feature>
<dbReference type="GO" id="GO:0008270">
    <property type="term" value="F:zinc ion binding"/>
    <property type="evidence" value="ECO:0007669"/>
    <property type="project" value="UniProtKB-KW"/>
</dbReference>
<feature type="compositionally biased region" description="Low complexity" evidence="10">
    <location>
        <begin position="105"/>
        <end position="114"/>
    </location>
</feature>
<dbReference type="InterPro" id="IPR043128">
    <property type="entry name" value="Rev_trsase/Diguanyl_cyclase"/>
</dbReference>
<evidence type="ECO:0000256" key="6">
    <source>
        <dbReference type="ARBA" id="ARBA00022759"/>
    </source>
</evidence>
<dbReference type="HOGENOM" id="CLU_274026_0_0_1"/>
<evidence type="ECO:0000256" key="1">
    <source>
        <dbReference type="ARBA" id="ARBA00012493"/>
    </source>
</evidence>
<keyword evidence="3" id="KW-0808">Transferase</keyword>
<dbReference type="OrthoDB" id="3267748at2759"/>
<dbReference type="Gene3D" id="3.10.10.10">
    <property type="entry name" value="HIV Type 1 Reverse Transcriptase, subunit A, domain 1"/>
    <property type="match status" value="1"/>
</dbReference>
<evidence type="ECO:0000256" key="3">
    <source>
        <dbReference type="ARBA" id="ARBA00022679"/>
    </source>
</evidence>
<feature type="non-terminal residue" evidence="12">
    <location>
        <position position="1172"/>
    </location>
</feature>
<dbReference type="AlphaFoldDB" id="A0A074RF48"/>
<dbReference type="EC" id="2.7.7.49" evidence="1"/>
<evidence type="ECO:0000259" key="11">
    <source>
        <dbReference type="PROSITE" id="PS50158"/>
    </source>
</evidence>
<dbReference type="Pfam" id="PF08284">
    <property type="entry name" value="RVP_2"/>
    <property type="match status" value="1"/>
</dbReference>
<dbReference type="Pfam" id="PF00078">
    <property type="entry name" value="RVT_1"/>
    <property type="match status" value="1"/>
</dbReference>
<dbReference type="PANTHER" id="PTHR37984">
    <property type="entry name" value="PROTEIN CBG26694"/>
    <property type="match status" value="1"/>
</dbReference>
<dbReference type="SUPFAM" id="SSF57756">
    <property type="entry name" value="Retrovirus zinc finger-like domains"/>
    <property type="match status" value="1"/>
</dbReference>
<dbReference type="Gene3D" id="4.10.60.10">
    <property type="entry name" value="Zinc finger, CCHC-type"/>
    <property type="match status" value="1"/>
</dbReference>
<name>A0A074RF48_9AGAM</name>
<dbReference type="GO" id="GO:0016787">
    <property type="term" value="F:hydrolase activity"/>
    <property type="evidence" value="ECO:0007669"/>
    <property type="project" value="UniProtKB-KW"/>
</dbReference>
<dbReference type="InterPro" id="IPR050951">
    <property type="entry name" value="Retrovirus_Pol_polyprotein"/>
</dbReference>
<dbReference type="Gene3D" id="2.40.70.10">
    <property type="entry name" value="Acid Proteases"/>
    <property type="match status" value="1"/>
</dbReference>
<feature type="compositionally biased region" description="Basic and acidic residues" evidence="10">
    <location>
        <begin position="402"/>
        <end position="411"/>
    </location>
</feature>
<dbReference type="GO" id="GO:0003676">
    <property type="term" value="F:nucleic acid binding"/>
    <property type="evidence" value="ECO:0007669"/>
    <property type="project" value="InterPro"/>
</dbReference>
<dbReference type="InterPro" id="IPR001878">
    <property type="entry name" value="Znf_CCHC"/>
</dbReference>